<evidence type="ECO:0000313" key="2">
    <source>
        <dbReference type="Proteomes" id="UP000192840"/>
    </source>
</evidence>
<sequence length="97" mass="10574">MFPAGTFLSPLTGRRDFRRPWWPTAPSCCCATGLLSGVSAQAVSEINPSATTATLLRIILNLLASASDAHHTQSEPERFELIFRTSRASTRARRSPS</sequence>
<dbReference type="Proteomes" id="UP000192840">
    <property type="component" value="Unassembled WGS sequence"/>
</dbReference>
<accession>A0A1W2ENI3</accession>
<dbReference type="EMBL" id="FWYC01000010">
    <property type="protein sequence ID" value="SMD11092.1"/>
    <property type="molecule type" value="Genomic_DNA"/>
</dbReference>
<protein>
    <submittedName>
        <fullName evidence="1">Uncharacterized protein</fullName>
    </submittedName>
</protein>
<gene>
    <name evidence="1" type="ORF">SAMN05660733_04217</name>
</gene>
<dbReference type="AlphaFoldDB" id="A0A1W2ENI3"/>
<reference evidence="2" key="1">
    <citation type="submission" date="2017-04" db="EMBL/GenBank/DDBJ databases">
        <authorList>
            <person name="Varghese N."/>
            <person name="Submissions S."/>
        </authorList>
    </citation>
    <scope>NUCLEOTIDE SEQUENCE [LARGE SCALE GENOMIC DNA]</scope>
    <source>
        <strain evidence="2">DSM 44073</strain>
    </source>
</reference>
<proteinExistence type="predicted"/>
<keyword evidence="2" id="KW-1185">Reference proteome</keyword>
<name>A0A1W2ENI3_9PSEU</name>
<dbReference type="STRING" id="40571.SAMN05660733_04217"/>
<evidence type="ECO:0000313" key="1">
    <source>
        <dbReference type="EMBL" id="SMD11092.1"/>
    </source>
</evidence>
<organism evidence="1 2">
    <name type="scientific">Lentzea albidocapillata</name>
    <dbReference type="NCBI Taxonomy" id="40571"/>
    <lineage>
        <taxon>Bacteria</taxon>
        <taxon>Bacillati</taxon>
        <taxon>Actinomycetota</taxon>
        <taxon>Actinomycetes</taxon>
        <taxon>Pseudonocardiales</taxon>
        <taxon>Pseudonocardiaceae</taxon>
        <taxon>Lentzea</taxon>
    </lineage>
</organism>